<accession>A0A0D1Y291</accession>
<name>A0A0D1Y291_9PEZI</name>
<dbReference type="HOGENOM" id="CLU_2160345_0_0_1"/>
<feature type="region of interest" description="Disordered" evidence="1">
    <location>
        <begin position="1"/>
        <end position="36"/>
    </location>
</feature>
<reference evidence="2 3" key="1">
    <citation type="submission" date="2015-01" db="EMBL/GenBank/DDBJ databases">
        <title>The Genome Sequence of Ochroconis gallopava CBS43764.</title>
        <authorList>
            <consortium name="The Broad Institute Genomics Platform"/>
            <person name="Cuomo C."/>
            <person name="de Hoog S."/>
            <person name="Gorbushina A."/>
            <person name="Stielow B."/>
            <person name="Teixiera M."/>
            <person name="Abouelleil A."/>
            <person name="Chapman S.B."/>
            <person name="Priest M."/>
            <person name="Young S.K."/>
            <person name="Wortman J."/>
            <person name="Nusbaum C."/>
            <person name="Birren B."/>
        </authorList>
    </citation>
    <scope>NUCLEOTIDE SEQUENCE [LARGE SCALE GENOMIC DNA]</scope>
    <source>
        <strain evidence="2 3">CBS 43764</strain>
    </source>
</reference>
<dbReference type="EMBL" id="KN847529">
    <property type="protein sequence ID" value="KIW09166.1"/>
    <property type="molecule type" value="Genomic_DNA"/>
</dbReference>
<organism evidence="2 3">
    <name type="scientific">Verruconis gallopava</name>
    <dbReference type="NCBI Taxonomy" id="253628"/>
    <lineage>
        <taxon>Eukaryota</taxon>
        <taxon>Fungi</taxon>
        <taxon>Dikarya</taxon>
        <taxon>Ascomycota</taxon>
        <taxon>Pezizomycotina</taxon>
        <taxon>Dothideomycetes</taxon>
        <taxon>Pleosporomycetidae</taxon>
        <taxon>Venturiales</taxon>
        <taxon>Sympoventuriaceae</taxon>
        <taxon>Verruconis</taxon>
    </lineage>
</organism>
<dbReference type="Proteomes" id="UP000053259">
    <property type="component" value="Unassembled WGS sequence"/>
</dbReference>
<dbReference type="InParanoid" id="A0A0D1Y291"/>
<evidence type="ECO:0000256" key="1">
    <source>
        <dbReference type="SAM" id="MobiDB-lite"/>
    </source>
</evidence>
<dbReference type="RefSeq" id="XP_016219035.1">
    <property type="nucleotide sequence ID" value="XM_016352778.1"/>
</dbReference>
<dbReference type="GeneID" id="27308074"/>
<evidence type="ECO:0000313" key="2">
    <source>
        <dbReference type="EMBL" id="KIW09166.1"/>
    </source>
</evidence>
<sequence length="111" mass="12694">MCRMRVTHRRHARKAGGTQFKNAEATAAQAQEHTLESTRALTAARTWSNGHEKRRRFAVRTTLKLTSVRRPSQDCATTRCRGRHQARPTRRSGCWLTQACRIGRPTLALLR</sequence>
<keyword evidence="3" id="KW-1185">Reference proteome</keyword>
<gene>
    <name evidence="2" type="ORF">PV09_00101</name>
</gene>
<evidence type="ECO:0000313" key="3">
    <source>
        <dbReference type="Proteomes" id="UP000053259"/>
    </source>
</evidence>
<proteinExistence type="predicted"/>
<feature type="compositionally biased region" description="Low complexity" evidence="1">
    <location>
        <begin position="23"/>
        <end position="32"/>
    </location>
</feature>
<feature type="compositionally biased region" description="Basic residues" evidence="1">
    <location>
        <begin position="1"/>
        <end position="14"/>
    </location>
</feature>
<protein>
    <submittedName>
        <fullName evidence="2">Uncharacterized protein</fullName>
    </submittedName>
</protein>
<dbReference type="AlphaFoldDB" id="A0A0D1Y291"/>
<dbReference type="VEuPathDB" id="FungiDB:PV09_00101"/>